<evidence type="ECO:0000313" key="2">
    <source>
        <dbReference type="Proteomes" id="UP000768646"/>
    </source>
</evidence>
<reference evidence="1 2" key="1">
    <citation type="journal article" date="2021" name="Commun. Biol.">
        <title>Genomic insights into the host specific adaptation of the Pneumocystis genus.</title>
        <authorList>
            <person name="Cisse O.H."/>
            <person name="Ma L."/>
            <person name="Dekker J.P."/>
            <person name="Khil P.P."/>
            <person name="Youn J.-H."/>
            <person name="Brenchley J.M."/>
            <person name="Blair R."/>
            <person name="Pahar B."/>
            <person name="Chabe M."/>
            <person name="Van Rompay K.K.A."/>
            <person name="Keesler R."/>
            <person name="Sukura A."/>
            <person name="Hirsch V."/>
            <person name="Kutty G."/>
            <person name="Liu Y."/>
            <person name="Peng L."/>
            <person name="Chen J."/>
            <person name="Song J."/>
            <person name="Weissenbacher-Lang C."/>
            <person name="Xu J."/>
            <person name="Upham N.S."/>
            <person name="Stajich J.E."/>
            <person name="Cuomo C.A."/>
            <person name="Cushion M.T."/>
            <person name="Kovacs J.A."/>
        </authorList>
    </citation>
    <scope>NUCLEOTIDE SEQUENCE [LARGE SCALE GENOMIC DNA]</scope>
    <source>
        <strain evidence="1 2">RABM</strain>
    </source>
</reference>
<comment type="caution">
    <text evidence="1">The sequence shown here is derived from an EMBL/GenBank/DDBJ whole genome shotgun (WGS) entry which is preliminary data.</text>
</comment>
<dbReference type="Proteomes" id="UP000768646">
    <property type="component" value="Unassembled WGS sequence"/>
</dbReference>
<dbReference type="EMBL" id="JABTEG010000001">
    <property type="protein sequence ID" value="KAG4306122.1"/>
    <property type="molecule type" value="Genomic_DNA"/>
</dbReference>
<accession>A0ACB7CEB5</accession>
<name>A0ACB7CEB5_9ASCO</name>
<protein>
    <submittedName>
        <fullName evidence="1">Uncharacterized protein</fullName>
    </submittedName>
</protein>
<sequence>MPKSKRAKLVSLTKTNKKGYEHKKKLFQEIRNYVDKYQYIWIFSVENMKNVHFKEVRNKWKDSRFFIGRLRVIAKSLGITENEEYRKNLSELSKLLYGNVGIMFTSEPVKDVIDFFSKFSRMDFARSGFISPLTFVVPAGIVYSRGGQVPADNDIPLSYTLEPVLRSLGMPTLLKNGNITLFNEYTICKEGDILDSQQTRLLKIFGVITSEFKIKLKGYWSSLNNEVKLMNDHIDEF</sequence>
<keyword evidence="2" id="KW-1185">Reference proteome</keyword>
<gene>
    <name evidence="1" type="ORF">PORY_000110</name>
</gene>
<proteinExistence type="predicted"/>
<organism evidence="1 2">
    <name type="scientific">Pneumocystis oryctolagi</name>
    <dbReference type="NCBI Taxonomy" id="42067"/>
    <lineage>
        <taxon>Eukaryota</taxon>
        <taxon>Fungi</taxon>
        <taxon>Dikarya</taxon>
        <taxon>Ascomycota</taxon>
        <taxon>Taphrinomycotina</taxon>
        <taxon>Pneumocystomycetes</taxon>
        <taxon>Pneumocystaceae</taxon>
        <taxon>Pneumocystis</taxon>
    </lineage>
</organism>
<evidence type="ECO:0000313" key="1">
    <source>
        <dbReference type="EMBL" id="KAG4306122.1"/>
    </source>
</evidence>